<protein>
    <recommendedName>
        <fullName evidence="3">Tetratricopeptide SHNi-TPR domain-containing protein</fullName>
    </recommendedName>
</protein>
<sequence>MQEKKIEELSGQELHSKGGQLREEDKHLEALQYLTLAVVAYQKEGNYRGLIDALKDRTLTWKHLFLTSNDKAYAILAQKDAEAMLSISQEYHLEDKLDTSYFRLGEVAMLFEDYPTAINFYQKALVVYQGPISEKGDFRYHLGEAQYRNGQKEEGKSTILAGLAEIQQGASELDPFLIHVWESGVHMRLAELLREDNPFEAKKHLKLAQEIAASDEKLVIRRRQIGELAKTFE</sequence>
<accession>A0A1F7X521</accession>
<evidence type="ECO:0000313" key="1">
    <source>
        <dbReference type="EMBL" id="OGM10107.1"/>
    </source>
</evidence>
<dbReference type="AlphaFoldDB" id="A0A1F7X521"/>
<dbReference type="InterPro" id="IPR011990">
    <property type="entry name" value="TPR-like_helical_dom_sf"/>
</dbReference>
<dbReference type="SUPFAM" id="SSF48452">
    <property type="entry name" value="TPR-like"/>
    <property type="match status" value="1"/>
</dbReference>
<gene>
    <name evidence="1" type="ORF">A2Y68_01525</name>
</gene>
<reference evidence="1 2" key="1">
    <citation type="journal article" date="2016" name="Nat. Commun.">
        <title>Thousands of microbial genomes shed light on interconnected biogeochemical processes in an aquifer system.</title>
        <authorList>
            <person name="Anantharaman K."/>
            <person name="Brown C.T."/>
            <person name="Hug L.A."/>
            <person name="Sharon I."/>
            <person name="Castelle C.J."/>
            <person name="Probst A.J."/>
            <person name="Thomas B.C."/>
            <person name="Singh A."/>
            <person name="Wilkins M.J."/>
            <person name="Karaoz U."/>
            <person name="Brodie E.L."/>
            <person name="Williams K.H."/>
            <person name="Hubbard S.S."/>
            <person name="Banfield J.F."/>
        </authorList>
    </citation>
    <scope>NUCLEOTIDE SEQUENCE [LARGE SCALE GENOMIC DNA]</scope>
</reference>
<dbReference type="Gene3D" id="1.25.40.10">
    <property type="entry name" value="Tetratricopeptide repeat domain"/>
    <property type="match status" value="1"/>
</dbReference>
<dbReference type="Proteomes" id="UP000176778">
    <property type="component" value="Unassembled WGS sequence"/>
</dbReference>
<dbReference type="EMBL" id="MGFR01000001">
    <property type="protein sequence ID" value="OGM10107.1"/>
    <property type="molecule type" value="Genomic_DNA"/>
</dbReference>
<comment type="caution">
    <text evidence="1">The sequence shown here is derived from an EMBL/GenBank/DDBJ whole genome shotgun (WGS) entry which is preliminary data.</text>
</comment>
<evidence type="ECO:0008006" key="3">
    <source>
        <dbReference type="Google" id="ProtNLM"/>
    </source>
</evidence>
<name>A0A1F7X521_9BACT</name>
<proteinExistence type="predicted"/>
<organism evidence="1 2">
    <name type="scientific">Candidatus Woesebacteria bacterium RBG_13_46_13</name>
    <dbReference type="NCBI Taxonomy" id="1802479"/>
    <lineage>
        <taxon>Bacteria</taxon>
        <taxon>Candidatus Woeseibacteriota</taxon>
    </lineage>
</organism>
<evidence type="ECO:0000313" key="2">
    <source>
        <dbReference type="Proteomes" id="UP000176778"/>
    </source>
</evidence>